<reference evidence="2" key="1">
    <citation type="submission" date="2021-08" db="EMBL/GenBank/DDBJ databases">
        <title>WGS assembly of Ceratopteris richardii.</title>
        <authorList>
            <person name="Marchant D.B."/>
            <person name="Chen G."/>
            <person name="Jenkins J."/>
            <person name="Shu S."/>
            <person name="Leebens-Mack J."/>
            <person name="Grimwood J."/>
            <person name="Schmutz J."/>
            <person name="Soltis P."/>
            <person name="Soltis D."/>
            <person name="Chen Z.-H."/>
        </authorList>
    </citation>
    <scope>NUCLEOTIDE SEQUENCE</scope>
    <source>
        <strain evidence="2">Whitten #5841</strain>
        <tissue evidence="2">Leaf</tissue>
    </source>
</reference>
<dbReference type="Proteomes" id="UP000825935">
    <property type="component" value="Chromosome 31"/>
</dbReference>
<dbReference type="AlphaFoldDB" id="A0A8T2QX10"/>
<feature type="compositionally biased region" description="Basic residues" evidence="1">
    <location>
        <begin position="452"/>
        <end position="466"/>
    </location>
</feature>
<sequence>MAELATSDIAIGTHIDAATLAISRDHGGFVSKSMQKEPPTLTTSSVLRQSRYWTTSTQTITSSKAIIQKLTEGDKQTMDSFTAADAEYRLPISLSLAPTSSCNLSSYPVIATLPSSLIHTAMNQKPDLPIRHSSSETILPRADGKILMPFSSLGVQKNRFTTEDLTPFSLRNVRHPLFRSPFRSSLYHLCPPYTSAHGRMTRSQDIFHASAEPSTSEETEDGPPNDLNLRTPSRVKYKDLGYRFSLNCLSCSMDDTLPDACNNSIESFSFPSADMEIHDKEPAFDLYNAGADVGVRDSMGNFAMRDDSTSTKSDVSYNGYQHSKQKEKTCIEFTAPMARSAAEDTTPYEDVEPKIGDAFFPLKRHGIHETIVSKNDVHQEIRVPVETSYAMVLERPIHEVVRRRDDCENSLDSPVISAFVFSLRRGTDPSRRSMAPDSLRSTAHHQENHYCRSPHHKSMEPRRRRSPTLQLPTETDETDLQIHAKSLSTRGSSILLRSAENQECFTRDRSNRPDHLRASLISSLENLRANDALKPVTHSVDGLSSSCQSKWLTKSTVLKSSKT</sequence>
<dbReference type="EMBL" id="CM035436">
    <property type="protein sequence ID" value="KAH7287971.1"/>
    <property type="molecule type" value="Genomic_DNA"/>
</dbReference>
<proteinExistence type="predicted"/>
<organism evidence="2 3">
    <name type="scientific">Ceratopteris richardii</name>
    <name type="common">Triangle waterfern</name>
    <dbReference type="NCBI Taxonomy" id="49495"/>
    <lineage>
        <taxon>Eukaryota</taxon>
        <taxon>Viridiplantae</taxon>
        <taxon>Streptophyta</taxon>
        <taxon>Embryophyta</taxon>
        <taxon>Tracheophyta</taxon>
        <taxon>Polypodiopsida</taxon>
        <taxon>Polypodiidae</taxon>
        <taxon>Polypodiales</taxon>
        <taxon>Pteridineae</taxon>
        <taxon>Pteridaceae</taxon>
        <taxon>Parkerioideae</taxon>
        <taxon>Ceratopteris</taxon>
    </lineage>
</organism>
<evidence type="ECO:0000256" key="1">
    <source>
        <dbReference type="SAM" id="MobiDB-lite"/>
    </source>
</evidence>
<accession>A0A8T2QX10</accession>
<gene>
    <name evidence="2" type="ORF">KP509_31G005600</name>
</gene>
<evidence type="ECO:0000313" key="2">
    <source>
        <dbReference type="EMBL" id="KAH7287971.1"/>
    </source>
</evidence>
<protein>
    <submittedName>
        <fullName evidence="2">Uncharacterized protein</fullName>
    </submittedName>
</protein>
<name>A0A8T2QX10_CERRI</name>
<keyword evidence="3" id="KW-1185">Reference proteome</keyword>
<feature type="region of interest" description="Disordered" evidence="1">
    <location>
        <begin position="209"/>
        <end position="231"/>
    </location>
</feature>
<feature type="region of interest" description="Disordered" evidence="1">
    <location>
        <begin position="427"/>
        <end position="478"/>
    </location>
</feature>
<comment type="caution">
    <text evidence="2">The sequence shown here is derived from an EMBL/GenBank/DDBJ whole genome shotgun (WGS) entry which is preliminary data.</text>
</comment>
<evidence type="ECO:0000313" key="3">
    <source>
        <dbReference type="Proteomes" id="UP000825935"/>
    </source>
</evidence>